<dbReference type="STRING" id="2200.GCA_001571405_01602"/>
<keyword evidence="2" id="KW-0813">Transport</keyword>
<comment type="similarity">
    <text evidence="1">Belongs to the ABC transporter superfamily.</text>
</comment>
<dbReference type="GO" id="GO:0005524">
    <property type="term" value="F:ATP binding"/>
    <property type="evidence" value="ECO:0007669"/>
    <property type="project" value="UniProtKB-KW"/>
</dbReference>
<dbReference type="PROSITE" id="PS50893">
    <property type="entry name" value="ABC_TRANSPORTER_2"/>
    <property type="match status" value="1"/>
</dbReference>
<keyword evidence="3" id="KW-0547">Nucleotide-binding</keyword>
<evidence type="ECO:0000256" key="2">
    <source>
        <dbReference type="ARBA" id="ARBA00022448"/>
    </source>
</evidence>
<dbReference type="Gene3D" id="3.40.50.300">
    <property type="entry name" value="P-loop containing nucleotide triphosphate hydrolases"/>
    <property type="match status" value="1"/>
</dbReference>
<reference evidence="6 7" key="1">
    <citation type="submission" date="2016-10" db="EMBL/GenBank/DDBJ databases">
        <authorList>
            <person name="Varghese N."/>
            <person name="Submissions S."/>
        </authorList>
    </citation>
    <scope>NUCLEOTIDE SEQUENCE [LARGE SCALE GENOMIC DNA]</scope>
    <source>
        <strain evidence="6 7">DSM 2373</strain>
    </source>
</reference>
<protein>
    <submittedName>
        <fullName evidence="6">ABC-type lipoprotein export system, ATPase component</fullName>
    </submittedName>
</protein>
<evidence type="ECO:0000256" key="3">
    <source>
        <dbReference type="ARBA" id="ARBA00022741"/>
    </source>
</evidence>
<dbReference type="Proteomes" id="UP000326500">
    <property type="component" value="Unassembled WGS sequence"/>
</dbReference>
<name>A0A1G8ZXX0_9EURY</name>
<organism evidence="6 7">
    <name type="scientific">Methanoculleus thermophilus</name>
    <dbReference type="NCBI Taxonomy" id="2200"/>
    <lineage>
        <taxon>Archaea</taxon>
        <taxon>Methanobacteriati</taxon>
        <taxon>Methanobacteriota</taxon>
        <taxon>Stenosarchaea group</taxon>
        <taxon>Methanomicrobia</taxon>
        <taxon>Methanomicrobiales</taxon>
        <taxon>Methanomicrobiaceae</taxon>
        <taxon>Methanoculleus</taxon>
    </lineage>
</organism>
<dbReference type="SMART" id="SM00382">
    <property type="entry name" value="AAA"/>
    <property type="match status" value="1"/>
</dbReference>
<feature type="domain" description="ABC transporter" evidence="5">
    <location>
        <begin position="6"/>
        <end position="239"/>
    </location>
</feature>
<evidence type="ECO:0000256" key="1">
    <source>
        <dbReference type="ARBA" id="ARBA00005417"/>
    </source>
</evidence>
<dbReference type="PANTHER" id="PTHR43117:SF4">
    <property type="entry name" value="OSMOPROTECTANT IMPORT ATP-BINDING PROTEIN OSMV"/>
    <property type="match status" value="1"/>
</dbReference>
<dbReference type="InterPro" id="IPR003593">
    <property type="entry name" value="AAA+_ATPase"/>
</dbReference>
<evidence type="ECO:0000259" key="5">
    <source>
        <dbReference type="PROSITE" id="PS50893"/>
    </source>
</evidence>
<evidence type="ECO:0000313" key="7">
    <source>
        <dbReference type="Proteomes" id="UP000326500"/>
    </source>
</evidence>
<evidence type="ECO:0000256" key="4">
    <source>
        <dbReference type="ARBA" id="ARBA00022840"/>
    </source>
</evidence>
<sequence>MVSSSIREVTILPGRSRSGEPERFEAITIRPGDTISIVGPTGSGKSALINDIEVFARGDTATGRTVLVNGAYPPEEFVRDPAHKPVALITQNTRCLADLAVAEFLSMHVRSRKMEDDGIIDRTIALANEFTGEPILPDARMTALSGGQTRSLLVADAVMIAAAPIILLDEVENAGIFKERVIEVLRDAGKAVVFVTHDPLVSLLSARRIVMRDGAVDRIIEPDGREIAALREARRLDDILRRMREEIRAGNLITESIGV</sequence>
<dbReference type="RefSeq" id="WP_066957813.1">
    <property type="nucleotide sequence ID" value="NZ_BCNX01000008.1"/>
</dbReference>
<dbReference type="InterPro" id="IPR027417">
    <property type="entry name" value="P-loop_NTPase"/>
</dbReference>
<keyword evidence="7" id="KW-1185">Reference proteome</keyword>
<proteinExistence type="inferred from homology"/>
<dbReference type="Pfam" id="PF00005">
    <property type="entry name" value="ABC_tran"/>
    <property type="match status" value="1"/>
</dbReference>
<dbReference type="SUPFAM" id="SSF52540">
    <property type="entry name" value="P-loop containing nucleoside triphosphate hydrolases"/>
    <property type="match status" value="1"/>
</dbReference>
<dbReference type="OrthoDB" id="64309at2157"/>
<accession>A0A1G8ZXX0</accession>
<keyword evidence="6" id="KW-0449">Lipoprotein</keyword>
<evidence type="ECO:0000313" key="6">
    <source>
        <dbReference type="EMBL" id="SDK18970.1"/>
    </source>
</evidence>
<keyword evidence="4" id="KW-0067">ATP-binding</keyword>
<dbReference type="PANTHER" id="PTHR43117">
    <property type="entry name" value="OSMOPROTECTANT IMPORT ATP-BINDING PROTEIN OSMV"/>
    <property type="match status" value="1"/>
</dbReference>
<dbReference type="AlphaFoldDB" id="A0A1G8ZXX0"/>
<dbReference type="EMBL" id="FNFT01000005">
    <property type="protein sequence ID" value="SDK18970.1"/>
    <property type="molecule type" value="Genomic_DNA"/>
</dbReference>
<gene>
    <name evidence="6" type="ORF">SAMN04488571_10532</name>
</gene>
<dbReference type="InterPro" id="IPR003439">
    <property type="entry name" value="ABC_transporter-like_ATP-bd"/>
</dbReference>
<dbReference type="GO" id="GO:0016887">
    <property type="term" value="F:ATP hydrolysis activity"/>
    <property type="evidence" value="ECO:0007669"/>
    <property type="project" value="InterPro"/>
</dbReference>